<feature type="region of interest" description="Disordered" evidence="1">
    <location>
        <begin position="241"/>
        <end position="267"/>
    </location>
</feature>
<reference evidence="4 5" key="1">
    <citation type="submission" date="2020-04" db="EMBL/GenBank/DDBJ databases">
        <authorList>
            <person name="Alioto T."/>
            <person name="Alioto T."/>
            <person name="Gomez Garrido J."/>
        </authorList>
    </citation>
    <scope>NUCLEOTIDE SEQUENCE [LARGE SCALE GENOMIC DNA]</scope>
</reference>
<dbReference type="PANTHER" id="PTHR21879">
    <property type="entry name" value="FI03362P-RELATED-RELATED"/>
    <property type="match status" value="1"/>
</dbReference>
<evidence type="ECO:0000256" key="3">
    <source>
        <dbReference type="SAM" id="SignalP"/>
    </source>
</evidence>
<feature type="region of interest" description="Disordered" evidence="1">
    <location>
        <begin position="285"/>
        <end position="316"/>
    </location>
</feature>
<dbReference type="AlphaFoldDB" id="A0A8S1DRM4"/>
<proteinExistence type="predicted"/>
<evidence type="ECO:0000313" key="5">
    <source>
        <dbReference type="Proteomes" id="UP000494165"/>
    </source>
</evidence>
<gene>
    <name evidence="4" type="ORF">CLODIP_2_CD12075</name>
</gene>
<name>A0A8S1DRM4_9INSE</name>
<feature type="compositionally biased region" description="Basic residues" evidence="1">
    <location>
        <begin position="241"/>
        <end position="255"/>
    </location>
</feature>
<dbReference type="GO" id="GO:0016020">
    <property type="term" value="C:membrane"/>
    <property type="evidence" value="ECO:0007669"/>
    <property type="project" value="TreeGrafter"/>
</dbReference>
<comment type="caution">
    <text evidence="4">The sequence shown here is derived from an EMBL/GenBank/DDBJ whole genome shotgun (WGS) entry which is preliminary data.</text>
</comment>
<dbReference type="OrthoDB" id="6334967at2759"/>
<evidence type="ECO:0000313" key="4">
    <source>
        <dbReference type="EMBL" id="CAB3385189.1"/>
    </source>
</evidence>
<keyword evidence="3" id="KW-0732">Signal</keyword>
<sequence>MRPIFVLFVVSVVASAAWESREDALVDDIIVDCTKKADLSCISGNAEKYFLGTFDSDKSNWDVTDDVGFKRNEQQVSPRQSRVLGDESLYERAKQYVETHDFTLALPETLFNGAVLRVKAPGQGATKRTLFSVELEAPEGAVDADDEEASQEAEKRSLDTGRFFIKKIFSQKIKKKLLFGFFALLLIIKLIKIKLFFLLPLILGVGTVKKLAIKFLFFVFPALASLFKTCHQHHHHGPVKQYHIHHLKHHGGGHHHHDDYHGPPDYWKRQDASESPADYLVDPAEPSKFSSSYSQPSPVAQSPYSGHQQLFSDDREEERRKVKLAYELDMQKRLASINQNNVHSAVSVFRPNVSPAMRRGQQVQVQKSIASEVVASTDEFDPFYSPILSRIDDIFRAMSLGDSVANVEVCRELAVCKMYQTPEKYAPNSNLISAELSREPEELQKPQTANEAVRRFFVYVQAAKDGQDQKNCDQHYPGCPVSV</sequence>
<dbReference type="PANTHER" id="PTHR21879:SF4">
    <property type="entry name" value="OSIRIS 17, ISOFORM C"/>
    <property type="match status" value="1"/>
</dbReference>
<keyword evidence="2" id="KW-0812">Transmembrane</keyword>
<feature type="signal peptide" evidence="3">
    <location>
        <begin position="1"/>
        <end position="16"/>
    </location>
</feature>
<keyword evidence="2" id="KW-0472">Membrane</keyword>
<dbReference type="InterPro" id="IPR012464">
    <property type="entry name" value="DUF1676"/>
</dbReference>
<keyword evidence="5" id="KW-1185">Reference proteome</keyword>
<feature type="compositionally biased region" description="Basic and acidic residues" evidence="1">
    <location>
        <begin position="256"/>
        <end position="267"/>
    </location>
</feature>
<dbReference type="Pfam" id="PF07898">
    <property type="entry name" value="DUF1676"/>
    <property type="match status" value="1"/>
</dbReference>
<feature type="chain" id="PRO_5035874260" evidence="3">
    <location>
        <begin position="17"/>
        <end position="483"/>
    </location>
</feature>
<evidence type="ECO:0000256" key="2">
    <source>
        <dbReference type="SAM" id="Phobius"/>
    </source>
</evidence>
<keyword evidence="2" id="KW-1133">Transmembrane helix</keyword>
<evidence type="ECO:0000256" key="1">
    <source>
        <dbReference type="SAM" id="MobiDB-lite"/>
    </source>
</evidence>
<dbReference type="EMBL" id="CADEPI010000398">
    <property type="protein sequence ID" value="CAB3385189.1"/>
    <property type="molecule type" value="Genomic_DNA"/>
</dbReference>
<feature type="compositionally biased region" description="Low complexity" evidence="1">
    <location>
        <begin position="286"/>
        <end position="305"/>
    </location>
</feature>
<accession>A0A8S1DRM4</accession>
<dbReference type="Proteomes" id="UP000494165">
    <property type="component" value="Unassembled WGS sequence"/>
</dbReference>
<feature type="transmembrane region" description="Helical" evidence="2">
    <location>
        <begin position="177"/>
        <end position="199"/>
    </location>
</feature>
<protein>
    <submittedName>
        <fullName evidence="4">Uncharacterized protein</fullName>
    </submittedName>
</protein>
<organism evidence="4 5">
    <name type="scientific">Cloeon dipterum</name>
    <dbReference type="NCBI Taxonomy" id="197152"/>
    <lineage>
        <taxon>Eukaryota</taxon>
        <taxon>Metazoa</taxon>
        <taxon>Ecdysozoa</taxon>
        <taxon>Arthropoda</taxon>
        <taxon>Hexapoda</taxon>
        <taxon>Insecta</taxon>
        <taxon>Pterygota</taxon>
        <taxon>Palaeoptera</taxon>
        <taxon>Ephemeroptera</taxon>
        <taxon>Pisciforma</taxon>
        <taxon>Baetidae</taxon>
        <taxon>Cloeon</taxon>
    </lineage>
</organism>